<sequence>MTMVTLGSLQFLNAQEQSNKPIPYLLNLKLDFGEIADSYNQIEILMIDSLAIQKNTIHKTTTSIQLDGRNDFKELGSTSKDSLVGYFLTDYVTKKTYEFDANKKFVGILNNTKELPELLFLKTDSALASIASKYVLKGDTLLADQKCKIAVYEAKENGESISQKAYISEEKKDGKLLNVLANSLEERFNGTCVAIDFHNMNNQMKTVHRIGLSFDRNVGPEERELANFFYDWFQKQ</sequence>
<evidence type="ECO:0000313" key="2">
    <source>
        <dbReference type="Proteomes" id="UP001500101"/>
    </source>
</evidence>
<name>A0ABP7YBC3_9SPHI</name>
<reference evidence="2" key="1">
    <citation type="journal article" date="2019" name="Int. J. Syst. Evol. Microbiol.">
        <title>The Global Catalogue of Microorganisms (GCM) 10K type strain sequencing project: providing services to taxonomists for standard genome sequencing and annotation.</title>
        <authorList>
            <consortium name="The Broad Institute Genomics Platform"/>
            <consortium name="The Broad Institute Genome Sequencing Center for Infectious Disease"/>
            <person name="Wu L."/>
            <person name="Ma J."/>
        </authorList>
    </citation>
    <scope>NUCLEOTIDE SEQUENCE [LARGE SCALE GENOMIC DNA]</scope>
    <source>
        <strain evidence="2">JCM 16704</strain>
    </source>
</reference>
<keyword evidence="2" id="KW-1185">Reference proteome</keyword>
<organism evidence="1 2">
    <name type="scientific">Sphingobacterium kyonggiense</name>
    <dbReference type="NCBI Taxonomy" id="714075"/>
    <lineage>
        <taxon>Bacteria</taxon>
        <taxon>Pseudomonadati</taxon>
        <taxon>Bacteroidota</taxon>
        <taxon>Sphingobacteriia</taxon>
        <taxon>Sphingobacteriales</taxon>
        <taxon>Sphingobacteriaceae</taxon>
        <taxon>Sphingobacterium</taxon>
    </lineage>
</organism>
<proteinExistence type="predicted"/>
<accession>A0ABP7YBC3</accession>
<gene>
    <name evidence="1" type="ORF">GCM10022216_05740</name>
</gene>
<comment type="caution">
    <text evidence="1">The sequence shown here is derived from an EMBL/GenBank/DDBJ whole genome shotgun (WGS) entry which is preliminary data.</text>
</comment>
<evidence type="ECO:0000313" key="1">
    <source>
        <dbReference type="EMBL" id="GAA4133574.1"/>
    </source>
</evidence>
<dbReference type="EMBL" id="BAAAZI010000004">
    <property type="protein sequence ID" value="GAA4133574.1"/>
    <property type="molecule type" value="Genomic_DNA"/>
</dbReference>
<dbReference type="Proteomes" id="UP001500101">
    <property type="component" value="Unassembled WGS sequence"/>
</dbReference>
<protein>
    <submittedName>
        <fullName evidence="1">Uncharacterized protein</fullName>
    </submittedName>
</protein>